<protein>
    <submittedName>
        <fullName evidence="2">Uncharacterized protein</fullName>
    </submittedName>
</protein>
<evidence type="ECO:0000256" key="1">
    <source>
        <dbReference type="SAM" id="MobiDB-lite"/>
    </source>
</evidence>
<feature type="region of interest" description="Disordered" evidence="1">
    <location>
        <begin position="124"/>
        <end position="143"/>
    </location>
</feature>
<keyword evidence="3" id="KW-1185">Reference proteome</keyword>
<feature type="region of interest" description="Disordered" evidence="1">
    <location>
        <begin position="1"/>
        <end position="31"/>
    </location>
</feature>
<dbReference type="Proteomes" id="UP000250572">
    <property type="component" value="Unassembled WGS sequence"/>
</dbReference>
<dbReference type="EMBL" id="NHOQ01001581">
    <property type="protein sequence ID" value="PWA23365.1"/>
    <property type="molecule type" value="Genomic_DNA"/>
</dbReference>
<feature type="compositionally biased region" description="Polar residues" evidence="1">
    <location>
        <begin position="151"/>
        <end position="165"/>
    </location>
</feature>
<accession>A0A315VK98</accession>
<gene>
    <name evidence="2" type="ORF">CCH79_00019507</name>
</gene>
<proteinExistence type="predicted"/>
<dbReference type="AlphaFoldDB" id="A0A315VK98"/>
<name>A0A315VK98_GAMAF</name>
<evidence type="ECO:0000313" key="2">
    <source>
        <dbReference type="EMBL" id="PWA23365.1"/>
    </source>
</evidence>
<reference evidence="2 3" key="1">
    <citation type="journal article" date="2018" name="G3 (Bethesda)">
        <title>A High-Quality Reference Genome for the Invasive Mosquitofish Gambusia affinis Using a Chicago Library.</title>
        <authorList>
            <person name="Hoffberg S.L."/>
            <person name="Troendle N.J."/>
            <person name="Glenn T.C."/>
            <person name="Mahmud O."/>
            <person name="Louha S."/>
            <person name="Chalopin D."/>
            <person name="Bennetzen J.L."/>
            <person name="Mauricio R."/>
        </authorList>
    </citation>
    <scope>NUCLEOTIDE SEQUENCE [LARGE SCALE GENOMIC DNA]</scope>
    <source>
        <strain evidence="2">NE01/NJP1002.9</strain>
        <tissue evidence="2">Muscle</tissue>
    </source>
</reference>
<comment type="caution">
    <text evidence="2">The sequence shown here is derived from an EMBL/GenBank/DDBJ whole genome shotgun (WGS) entry which is preliminary data.</text>
</comment>
<feature type="region of interest" description="Disordered" evidence="1">
    <location>
        <begin position="151"/>
        <end position="176"/>
    </location>
</feature>
<organism evidence="2 3">
    <name type="scientific">Gambusia affinis</name>
    <name type="common">Western mosquitofish</name>
    <name type="synonym">Heterandria affinis</name>
    <dbReference type="NCBI Taxonomy" id="33528"/>
    <lineage>
        <taxon>Eukaryota</taxon>
        <taxon>Metazoa</taxon>
        <taxon>Chordata</taxon>
        <taxon>Craniata</taxon>
        <taxon>Vertebrata</taxon>
        <taxon>Euteleostomi</taxon>
        <taxon>Actinopterygii</taxon>
        <taxon>Neopterygii</taxon>
        <taxon>Teleostei</taxon>
        <taxon>Neoteleostei</taxon>
        <taxon>Acanthomorphata</taxon>
        <taxon>Ovalentaria</taxon>
        <taxon>Atherinomorphae</taxon>
        <taxon>Cyprinodontiformes</taxon>
        <taxon>Poeciliidae</taxon>
        <taxon>Poeciliinae</taxon>
        <taxon>Gambusia</taxon>
    </lineage>
</organism>
<sequence length="206" mass="22054">MATLGPESARPPLAQLGSPPSNQPHVGCANLPPNRGLERALEEAAASGVLNLSCRKLKEFPRTAANHDLSDTVEAVVNRHGRHQGPTQRQIVLKTATSCAQVHSCADRAVISCGAAPTLSQRGLRSFPAVRPDPDPPKPPPPQAIVQYFSQTDGKAEQGNVSPSRLLQPPGRRHSQAWCNSHLNRKEKSYGIINLRPAVSGVGQKQ</sequence>
<evidence type="ECO:0000313" key="3">
    <source>
        <dbReference type="Proteomes" id="UP000250572"/>
    </source>
</evidence>